<protein>
    <recommendedName>
        <fullName evidence="3">Esterase PHB depolymerase</fullName>
    </recommendedName>
</protein>
<dbReference type="Proteomes" id="UP000184608">
    <property type="component" value="Unassembled WGS sequence"/>
</dbReference>
<keyword evidence="2" id="KW-1185">Reference proteome</keyword>
<dbReference type="EMBL" id="FQXZ01000005">
    <property type="protein sequence ID" value="SHH73795.1"/>
    <property type="molecule type" value="Genomic_DNA"/>
</dbReference>
<gene>
    <name evidence="1" type="ORF">VA7868_00368</name>
</gene>
<evidence type="ECO:0000313" key="2">
    <source>
        <dbReference type="Proteomes" id="UP000184608"/>
    </source>
</evidence>
<dbReference type="PANTHER" id="PTHR42972:SF8">
    <property type="entry name" value="POLYHYDROXYBUTYRATE DEPOLYMERASE"/>
    <property type="match status" value="1"/>
</dbReference>
<accession>A0A1M5VF46</accession>
<dbReference type="SUPFAM" id="SSF53474">
    <property type="entry name" value="alpha/beta-Hydrolases"/>
    <property type="match status" value="1"/>
</dbReference>
<dbReference type="InterPro" id="IPR029058">
    <property type="entry name" value="AB_hydrolase_fold"/>
</dbReference>
<proteinExistence type="predicted"/>
<reference evidence="1 2" key="1">
    <citation type="submission" date="2016-11" db="EMBL/GenBank/DDBJ databases">
        <authorList>
            <person name="Jaros S."/>
            <person name="Januszkiewicz K."/>
            <person name="Wedrychowicz H."/>
        </authorList>
    </citation>
    <scope>NUCLEOTIDE SEQUENCE [LARGE SCALE GENOMIC DNA]</scope>
    <source>
        <strain evidence="1 2">CECT 7868</strain>
    </source>
</reference>
<organism evidence="1 2">
    <name type="scientific">Vibrio aerogenes CECT 7868</name>
    <dbReference type="NCBI Taxonomy" id="1216006"/>
    <lineage>
        <taxon>Bacteria</taxon>
        <taxon>Pseudomonadati</taxon>
        <taxon>Pseudomonadota</taxon>
        <taxon>Gammaproteobacteria</taxon>
        <taxon>Vibrionales</taxon>
        <taxon>Vibrionaceae</taxon>
        <taxon>Vibrio</taxon>
    </lineage>
</organism>
<name>A0A1M5VF46_9VIBR</name>
<dbReference type="Gene3D" id="3.40.50.1820">
    <property type="entry name" value="alpha/beta hydrolase"/>
    <property type="match status" value="1"/>
</dbReference>
<dbReference type="PANTHER" id="PTHR42972">
    <property type="entry name" value="TOL-PAL SYSTEM PROTEIN TOLB"/>
    <property type="match status" value="1"/>
</dbReference>
<evidence type="ECO:0008006" key="3">
    <source>
        <dbReference type="Google" id="ProtNLM"/>
    </source>
</evidence>
<evidence type="ECO:0000313" key="1">
    <source>
        <dbReference type="EMBL" id="SHH73795.1"/>
    </source>
</evidence>
<dbReference type="AlphaFoldDB" id="A0A1M5VF46"/>
<dbReference type="STRING" id="1216006.VA7868_00368"/>
<sequence>MATQFFIAHSTIMKGVGIIAGGPYLCAQSWPARTYMENTINTCMNPRTASLSPNTPRLVKKTRLLAKNGKIDSVENLYKKRVYLFSGTNDRTVNTRVMDQTLVFYQALGVKSDAIFYNKTTNAGHGIITDNDSDNPCSTSQPPYINNCDIPQAKKILGWIYPGLETSQPEPKAKAIPFNQAEFIHNPYTSLDDTGYVYIPKQCHNQIRCSIHIVFHGCEQGAAIIGDRYYNHTGYNTYADANNLIILYPQIRPSTSNPYNPKGCWDFWGYTSPNNPGPDYFSKNAPQISTVYRMVTRLSSHP</sequence>